<keyword evidence="1" id="KW-0472">Membrane</keyword>
<reference evidence="2 3" key="1">
    <citation type="submission" date="2014-09" db="EMBL/GenBank/DDBJ databases">
        <title>Using Illumina technology Improving SMRT sequencing Genome Assembly by RASTools.</title>
        <authorList>
            <person name="Zhou Y."/>
            <person name="Ma T."/>
            <person name="Liu T."/>
        </authorList>
    </citation>
    <scope>NUCLEOTIDE SEQUENCE [LARGE SCALE GENOMIC DNA]</scope>
    <source>
        <strain evidence="2 3">ATCC 55669</strain>
    </source>
</reference>
<gene>
    <name evidence="2" type="ORF">MC45_06380</name>
</gene>
<keyword evidence="1" id="KW-1133">Transmembrane helix</keyword>
<dbReference type="RefSeq" id="WP_038660931.1">
    <property type="nucleotide sequence ID" value="NZ_CP009571.1"/>
</dbReference>
<dbReference type="EMBL" id="CP009571">
    <property type="protein sequence ID" value="AIT06083.1"/>
    <property type="molecule type" value="Genomic_DNA"/>
</dbReference>
<feature type="transmembrane region" description="Helical" evidence="1">
    <location>
        <begin position="6"/>
        <end position="23"/>
    </location>
</feature>
<name>A0A097EET0_9SPHN</name>
<keyword evidence="3" id="KW-1185">Reference proteome</keyword>
<dbReference type="HOGENOM" id="CLU_2481711_0_0_5"/>
<dbReference type="STRING" id="1549858.MC45_06380"/>
<evidence type="ECO:0000313" key="2">
    <source>
        <dbReference type="EMBL" id="AIT06083.1"/>
    </source>
</evidence>
<dbReference type="AlphaFoldDB" id="A0A097EET0"/>
<proteinExistence type="predicted"/>
<protein>
    <submittedName>
        <fullName evidence="2">Uncharacterized protein</fullName>
    </submittedName>
</protein>
<sequence>MGPDHVFCMVLGAAITLAIQWYGRRKVRQATVSPDLEARQNIDLLDAENARRIGQIDRLQERLATVESIVTDRAHRLGHEIEQLRAG</sequence>
<dbReference type="KEGG" id="stax:MC45_06380"/>
<accession>A0A097EET0</accession>
<dbReference type="Proteomes" id="UP000033200">
    <property type="component" value="Chromosome"/>
</dbReference>
<dbReference type="eggNOG" id="ENOG5032HYD">
    <property type="taxonomic scope" value="Bacteria"/>
</dbReference>
<evidence type="ECO:0000256" key="1">
    <source>
        <dbReference type="SAM" id="Phobius"/>
    </source>
</evidence>
<organism evidence="2 3">
    <name type="scientific">Sphingomonas taxi</name>
    <dbReference type="NCBI Taxonomy" id="1549858"/>
    <lineage>
        <taxon>Bacteria</taxon>
        <taxon>Pseudomonadati</taxon>
        <taxon>Pseudomonadota</taxon>
        <taxon>Alphaproteobacteria</taxon>
        <taxon>Sphingomonadales</taxon>
        <taxon>Sphingomonadaceae</taxon>
        <taxon>Sphingomonas</taxon>
    </lineage>
</organism>
<keyword evidence="1" id="KW-0812">Transmembrane</keyword>
<evidence type="ECO:0000313" key="3">
    <source>
        <dbReference type="Proteomes" id="UP000033200"/>
    </source>
</evidence>